<keyword evidence="3" id="KW-1185">Reference proteome</keyword>
<organism evidence="2 3">
    <name type="scientific">Vespula pensylvanica</name>
    <name type="common">Western yellow jacket</name>
    <name type="synonym">Wasp</name>
    <dbReference type="NCBI Taxonomy" id="30213"/>
    <lineage>
        <taxon>Eukaryota</taxon>
        <taxon>Metazoa</taxon>
        <taxon>Ecdysozoa</taxon>
        <taxon>Arthropoda</taxon>
        <taxon>Hexapoda</taxon>
        <taxon>Insecta</taxon>
        <taxon>Pterygota</taxon>
        <taxon>Neoptera</taxon>
        <taxon>Endopterygota</taxon>
        <taxon>Hymenoptera</taxon>
        <taxon>Apocrita</taxon>
        <taxon>Aculeata</taxon>
        <taxon>Vespoidea</taxon>
        <taxon>Vespidae</taxon>
        <taxon>Vespinae</taxon>
        <taxon>Vespula</taxon>
    </lineage>
</organism>
<dbReference type="AlphaFoldDB" id="A0A834UCV2"/>
<feature type="region of interest" description="Disordered" evidence="1">
    <location>
        <begin position="1"/>
        <end position="58"/>
    </location>
</feature>
<proteinExistence type="predicted"/>
<evidence type="ECO:0000313" key="3">
    <source>
        <dbReference type="Proteomes" id="UP000600918"/>
    </source>
</evidence>
<protein>
    <submittedName>
        <fullName evidence="2">Uncharacterized protein</fullName>
    </submittedName>
</protein>
<feature type="compositionally biased region" description="Pro residues" evidence="1">
    <location>
        <begin position="22"/>
        <end position="49"/>
    </location>
</feature>
<evidence type="ECO:0000256" key="1">
    <source>
        <dbReference type="SAM" id="MobiDB-lite"/>
    </source>
</evidence>
<dbReference type="Proteomes" id="UP000600918">
    <property type="component" value="Unassembled WGS sequence"/>
</dbReference>
<evidence type="ECO:0000313" key="2">
    <source>
        <dbReference type="EMBL" id="KAF7431478.1"/>
    </source>
</evidence>
<gene>
    <name evidence="2" type="ORF">H0235_004402</name>
</gene>
<dbReference type="EMBL" id="JACSDY010000003">
    <property type="protein sequence ID" value="KAF7431478.1"/>
    <property type="molecule type" value="Genomic_DNA"/>
</dbReference>
<name>A0A834UCV2_VESPE</name>
<sequence length="105" mass="11191">MGPCVASKLSDSVSLEERTPSHTPPPPPPPPPPSPPPPPPPPSPSPPPSSSKGSQCAISQIRDVEEDEELPSRFLIALSTLTTRTRRQVEIEETRVILAAVVRSC</sequence>
<accession>A0A834UCV2</accession>
<reference evidence="2" key="1">
    <citation type="journal article" date="2020" name="G3 (Bethesda)">
        <title>High-Quality Assemblies for Three Invasive Social Wasps from the &lt;i&gt;Vespula&lt;/i&gt; Genus.</title>
        <authorList>
            <person name="Harrop T.W.R."/>
            <person name="Guhlin J."/>
            <person name="McLaughlin G.M."/>
            <person name="Permina E."/>
            <person name="Stockwell P."/>
            <person name="Gilligan J."/>
            <person name="Le Lec M.F."/>
            <person name="Gruber M.A.M."/>
            <person name="Quinn O."/>
            <person name="Lovegrove M."/>
            <person name="Duncan E.J."/>
            <person name="Remnant E.J."/>
            <person name="Van Eeckhoven J."/>
            <person name="Graham B."/>
            <person name="Knapp R.A."/>
            <person name="Langford K.W."/>
            <person name="Kronenberg Z."/>
            <person name="Press M.O."/>
            <person name="Eacker S.M."/>
            <person name="Wilson-Rankin E.E."/>
            <person name="Purcell J."/>
            <person name="Lester P.J."/>
            <person name="Dearden P.K."/>
        </authorList>
    </citation>
    <scope>NUCLEOTIDE SEQUENCE</scope>
    <source>
        <strain evidence="2">Volc-1</strain>
    </source>
</reference>
<comment type="caution">
    <text evidence="2">The sequence shown here is derived from an EMBL/GenBank/DDBJ whole genome shotgun (WGS) entry which is preliminary data.</text>
</comment>